<dbReference type="PROSITE" id="PS50923">
    <property type="entry name" value="SUSHI"/>
    <property type="match status" value="4"/>
</dbReference>
<dbReference type="PANTHER" id="PTHR45785">
    <property type="entry name" value="COMPLEMENT FACTOR H-RELATED"/>
    <property type="match status" value="1"/>
</dbReference>
<sequence>MAFRFLGYVVLVLLWVCVTAAAAEKECEPPPRRDREQPIEELNEESFGHGTTISYKCRPGYVKAWLIKVQCNDGTWEHLYPKKNCTGISCGHPGDSDYATFELVRGDGFTFGARVTYTCNEGYKMLSQYDYRDCRANGWSNEVPHCEINKCFPVATPANGRIVQGAKVQLDQDFLSGDIVIFGCTGSFKIQGADKITCTADGTWSAPVPKCIEITCQADYIEHGTILSVKNPAACKRRGCEYIPIENGRIPHNSEWNQPFPKWEGQTIDFYCYRGFLAANKQTWHRATCINSHYVPEPKCFKTCDHSQRFHYGHFNSNYWNKYIEGDNITFTCNEGYHPAEQQTTSSCTKNGWSPFPRCIPRKGKL</sequence>
<feature type="domain" description="Sushi" evidence="6">
    <location>
        <begin position="88"/>
        <end position="148"/>
    </location>
</feature>
<gene>
    <name evidence="8" type="primary">LOC103048864</name>
</gene>
<dbReference type="OMA" id="YCEAPIL"/>
<feature type="signal peptide" evidence="5">
    <location>
        <begin position="1"/>
        <end position="22"/>
    </location>
</feature>
<dbReference type="SMART" id="SM00032">
    <property type="entry name" value="CCP"/>
    <property type="match status" value="5"/>
</dbReference>
<feature type="domain" description="Sushi" evidence="6">
    <location>
        <begin position="302"/>
        <end position="361"/>
    </location>
</feature>
<dbReference type="GO" id="GO:0001851">
    <property type="term" value="F:complement component C3b binding"/>
    <property type="evidence" value="ECO:0007669"/>
    <property type="project" value="TreeGrafter"/>
</dbReference>
<dbReference type="CDD" id="cd00033">
    <property type="entry name" value="CCP"/>
    <property type="match status" value="3"/>
</dbReference>
<reference evidence="8" key="1">
    <citation type="submission" date="2025-08" db="UniProtKB">
        <authorList>
            <consortium name="RefSeq"/>
        </authorList>
    </citation>
    <scope>IDENTIFICATION</scope>
    <source>
        <tissue evidence="8">Liver</tissue>
    </source>
</reference>
<evidence type="ECO:0000256" key="4">
    <source>
        <dbReference type="PROSITE-ProRule" id="PRU00302"/>
    </source>
</evidence>
<keyword evidence="2 5" id="KW-0732">Signal</keyword>
<accession>A0A9F2R5A7</accession>
<feature type="disulfide bond" evidence="4">
    <location>
        <begin position="184"/>
        <end position="211"/>
    </location>
</feature>
<dbReference type="GO" id="GO:0006956">
    <property type="term" value="P:complement activation"/>
    <property type="evidence" value="ECO:0007669"/>
    <property type="project" value="TreeGrafter"/>
</dbReference>
<keyword evidence="3 4" id="KW-1015">Disulfide bond</keyword>
<dbReference type="KEGG" id="pbi:103048864"/>
<organism evidence="7 8">
    <name type="scientific">Python bivittatus</name>
    <name type="common">Burmese python</name>
    <name type="synonym">Python molurus bivittatus</name>
    <dbReference type="NCBI Taxonomy" id="176946"/>
    <lineage>
        <taxon>Eukaryota</taxon>
        <taxon>Metazoa</taxon>
        <taxon>Chordata</taxon>
        <taxon>Craniata</taxon>
        <taxon>Vertebrata</taxon>
        <taxon>Euteleostomi</taxon>
        <taxon>Lepidosauria</taxon>
        <taxon>Squamata</taxon>
        <taxon>Bifurcata</taxon>
        <taxon>Unidentata</taxon>
        <taxon>Episquamata</taxon>
        <taxon>Toxicofera</taxon>
        <taxon>Serpentes</taxon>
        <taxon>Henophidia</taxon>
        <taxon>Pythonidae</taxon>
        <taxon>Python</taxon>
    </lineage>
</organism>
<dbReference type="GO" id="GO:0005615">
    <property type="term" value="C:extracellular space"/>
    <property type="evidence" value="ECO:0007669"/>
    <property type="project" value="TreeGrafter"/>
</dbReference>
<name>A0A9F2R5A7_PYTBI</name>
<evidence type="ECO:0000256" key="3">
    <source>
        <dbReference type="ARBA" id="ARBA00023157"/>
    </source>
</evidence>
<dbReference type="RefSeq" id="XP_007436307.2">
    <property type="nucleotide sequence ID" value="XM_007436245.2"/>
</dbReference>
<dbReference type="OrthoDB" id="10051774at2759"/>
<dbReference type="Proteomes" id="UP000695026">
    <property type="component" value="Unplaced"/>
</dbReference>
<keyword evidence="7" id="KW-1185">Reference proteome</keyword>
<dbReference type="InterPro" id="IPR051503">
    <property type="entry name" value="ComplSys_Reg/VirEntry_Med"/>
</dbReference>
<dbReference type="PANTHER" id="PTHR45785:SF7">
    <property type="entry name" value="COMPLEMENT FACTOR H"/>
    <property type="match status" value="1"/>
</dbReference>
<dbReference type="AlphaFoldDB" id="A0A9F2R5A7"/>
<keyword evidence="1 4" id="KW-0768">Sushi</keyword>
<evidence type="ECO:0000256" key="5">
    <source>
        <dbReference type="SAM" id="SignalP"/>
    </source>
</evidence>
<dbReference type="GeneID" id="103048864"/>
<evidence type="ECO:0000256" key="1">
    <source>
        <dbReference type="ARBA" id="ARBA00022659"/>
    </source>
</evidence>
<dbReference type="InterPro" id="IPR000436">
    <property type="entry name" value="Sushi_SCR_CCP_dom"/>
</dbReference>
<evidence type="ECO:0000313" key="8">
    <source>
        <dbReference type="RefSeq" id="XP_007436307.2"/>
    </source>
</evidence>
<feature type="disulfide bond" evidence="4">
    <location>
        <begin position="119"/>
        <end position="146"/>
    </location>
</feature>
<evidence type="ECO:0000313" key="7">
    <source>
        <dbReference type="Proteomes" id="UP000695026"/>
    </source>
</evidence>
<dbReference type="InterPro" id="IPR035976">
    <property type="entry name" value="Sushi/SCR/CCP_sf"/>
</dbReference>
<feature type="domain" description="Sushi" evidence="6">
    <location>
        <begin position="149"/>
        <end position="213"/>
    </location>
</feature>
<evidence type="ECO:0000259" key="6">
    <source>
        <dbReference type="PROSITE" id="PS50923"/>
    </source>
</evidence>
<feature type="chain" id="PRO_5039902537" evidence="5">
    <location>
        <begin position="23"/>
        <end position="366"/>
    </location>
</feature>
<dbReference type="Gene3D" id="2.10.70.10">
    <property type="entry name" value="Complement Module, domain 1"/>
    <property type="match status" value="5"/>
</dbReference>
<feature type="domain" description="Sushi" evidence="6">
    <location>
        <begin position="25"/>
        <end position="87"/>
    </location>
</feature>
<protein>
    <submittedName>
        <fullName evidence="8">Complement factor H-like</fullName>
    </submittedName>
</protein>
<dbReference type="Pfam" id="PF00084">
    <property type="entry name" value="Sushi"/>
    <property type="match status" value="4"/>
</dbReference>
<dbReference type="SUPFAM" id="SSF57535">
    <property type="entry name" value="Complement control module/SCR domain"/>
    <property type="match status" value="4"/>
</dbReference>
<evidence type="ECO:0000256" key="2">
    <source>
        <dbReference type="ARBA" id="ARBA00022729"/>
    </source>
</evidence>
<proteinExistence type="predicted"/>
<comment type="caution">
    <text evidence="4">Lacks conserved residue(s) required for the propagation of feature annotation.</text>
</comment>